<evidence type="ECO:0000313" key="3">
    <source>
        <dbReference type="Proteomes" id="UP000237686"/>
    </source>
</evidence>
<accession>A0A8E2UTL7</accession>
<dbReference type="Proteomes" id="UP000237686">
    <property type="component" value="Unassembled WGS sequence"/>
</dbReference>
<proteinExistence type="predicted"/>
<feature type="region of interest" description="Disordered" evidence="1">
    <location>
        <begin position="1"/>
        <end position="24"/>
    </location>
</feature>
<dbReference type="EMBL" id="PVFZ01000058">
    <property type="protein sequence ID" value="PRF20450.1"/>
    <property type="molecule type" value="Genomic_DNA"/>
</dbReference>
<sequence length="64" mass="6792">MAGIAHSSICSNRRSQRTNRKPAARLRRALFHSSGKTAGALRPFLSLCGAASTAAHDGPLRMTT</sequence>
<protein>
    <submittedName>
        <fullName evidence="2">Uncharacterized protein</fullName>
    </submittedName>
</protein>
<name>A0A8E2UTL7_9BURK</name>
<feature type="compositionally biased region" description="Basic residues" evidence="1">
    <location>
        <begin position="14"/>
        <end position="24"/>
    </location>
</feature>
<organism evidence="2 3">
    <name type="scientific">Burkholderia multivorans</name>
    <dbReference type="NCBI Taxonomy" id="87883"/>
    <lineage>
        <taxon>Bacteria</taxon>
        <taxon>Pseudomonadati</taxon>
        <taxon>Pseudomonadota</taxon>
        <taxon>Betaproteobacteria</taxon>
        <taxon>Burkholderiales</taxon>
        <taxon>Burkholderiaceae</taxon>
        <taxon>Burkholderia</taxon>
        <taxon>Burkholderia cepacia complex</taxon>
    </lineage>
</organism>
<gene>
    <name evidence="2" type="ORF">C6P98_21070</name>
</gene>
<reference evidence="2 3" key="1">
    <citation type="submission" date="2018-03" db="EMBL/GenBank/DDBJ databases">
        <authorList>
            <person name="Nguyen K."/>
            <person name="Fouts D."/>
            <person name="Sutton G."/>
        </authorList>
    </citation>
    <scope>NUCLEOTIDE SEQUENCE [LARGE SCALE GENOMIC DNA]</scope>
    <source>
        <strain evidence="2 3">AU17135</strain>
    </source>
</reference>
<evidence type="ECO:0000256" key="1">
    <source>
        <dbReference type="SAM" id="MobiDB-lite"/>
    </source>
</evidence>
<comment type="caution">
    <text evidence="2">The sequence shown here is derived from an EMBL/GenBank/DDBJ whole genome shotgun (WGS) entry which is preliminary data.</text>
</comment>
<evidence type="ECO:0000313" key="2">
    <source>
        <dbReference type="EMBL" id="PRF20450.1"/>
    </source>
</evidence>
<dbReference type="AlphaFoldDB" id="A0A8E2UTL7"/>